<feature type="region of interest" description="Disordered" evidence="1">
    <location>
        <begin position="185"/>
        <end position="230"/>
    </location>
</feature>
<comment type="caution">
    <text evidence="3">The sequence shown here is derived from an EMBL/GenBank/DDBJ whole genome shotgun (WGS) entry which is preliminary data.</text>
</comment>
<evidence type="ECO:0000313" key="3">
    <source>
        <dbReference type="EMBL" id="KAJ5461355.1"/>
    </source>
</evidence>
<evidence type="ECO:0000256" key="1">
    <source>
        <dbReference type="SAM" id="MobiDB-lite"/>
    </source>
</evidence>
<dbReference type="EMBL" id="JAPVEA010000002">
    <property type="protein sequence ID" value="KAJ5461355.1"/>
    <property type="molecule type" value="Genomic_DNA"/>
</dbReference>
<dbReference type="Proteomes" id="UP001213681">
    <property type="component" value="Unassembled WGS sequence"/>
</dbReference>
<evidence type="ECO:0000313" key="4">
    <source>
        <dbReference type="Proteomes" id="UP001213681"/>
    </source>
</evidence>
<reference evidence="3" key="2">
    <citation type="journal article" date="2023" name="IMA Fungus">
        <title>Comparative genomic study of the Penicillium genus elucidates a diverse pangenome and 15 lateral gene transfer events.</title>
        <authorList>
            <person name="Petersen C."/>
            <person name="Sorensen T."/>
            <person name="Nielsen M.R."/>
            <person name="Sondergaard T.E."/>
            <person name="Sorensen J.L."/>
            <person name="Fitzpatrick D.A."/>
            <person name="Frisvad J.C."/>
            <person name="Nielsen K.L."/>
        </authorList>
    </citation>
    <scope>NUCLEOTIDE SEQUENCE</scope>
    <source>
        <strain evidence="3">IBT 16125</strain>
    </source>
</reference>
<dbReference type="SMART" id="SM00355">
    <property type="entry name" value="ZnF_C2H2"/>
    <property type="match status" value="2"/>
</dbReference>
<feature type="compositionally biased region" description="Basic residues" evidence="1">
    <location>
        <begin position="1"/>
        <end position="11"/>
    </location>
</feature>
<feature type="compositionally biased region" description="Low complexity" evidence="1">
    <location>
        <begin position="12"/>
        <end position="41"/>
    </location>
</feature>
<dbReference type="PROSITE" id="PS00028">
    <property type="entry name" value="ZINC_FINGER_C2H2_1"/>
    <property type="match status" value="1"/>
</dbReference>
<feature type="region of interest" description="Disordered" evidence="1">
    <location>
        <begin position="1"/>
        <end position="47"/>
    </location>
</feature>
<dbReference type="InterPro" id="IPR039258">
    <property type="entry name" value="ZNF511"/>
</dbReference>
<protein>
    <recommendedName>
        <fullName evidence="2">C2H2-type domain-containing protein</fullName>
    </recommendedName>
</protein>
<dbReference type="PANTHER" id="PTHR21354">
    <property type="entry name" value="ZINC FINGER PROTEIN 511"/>
    <property type="match status" value="1"/>
</dbReference>
<dbReference type="InterPro" id="IPR013087">
    <property type="entry name" value="Znf_C2H2_type"/>
</dbReference>
<proteinExistence type="predicted"/>
<dbReference type="GeneID" id="81596533"/>
<dbReference type="PANTHER" id="PTHR21354:SF0">
    <property type="entry name" value="ZINC FINGER PROTEIN 511"/>
    <property type="match status" value="1"/>
</dbReference>
<organism evidence="3 4">
    <name type="scientific">Penicillium daleae</name>
    <dbReference type="NCBI Taxonomy" id="63821"/>
    <lineage>
        <taxon>Eukaryota</taxon>
        <taxon>Fungi</taxon>
        <taxon>Dikarya</taxon>
        <taxon>Ascomycota</taxon>
        <taxon>Pezizomycotina</taxon>
        <taxon>Eurotiomycetes</taxon>
        <taxon>Eurotiomycetidae</taxon>
        <taxon>Eurotiales</taxon>
        <taxon>Aspergillaceae</taxon>
        <taxon>Penicillium</taxon>
    </lineage>
</organism>
<keyword evidence="4" id="KW-1185">Reference proteome</keyword>
<gene>
    <name evidence="3" type="ORF">N7458_002907</name>
</gene>
<name>A0AAD6CDQ6_9EURO</name>
<sequence length="259" mass="29325">MAKRSRSRSQSRSRSPSLNPDSPSRSSSPSSSTPSTATLPPDRSKILHRDTDTVPFVEVMHCALPPHRETLAFASYEDYEVHYQQAHVNRCSLCSKNFPTAHFLNLHIEENHDSLVAAMRARGEKTYGCFIEDCERKCSSPQKRRLHLIDKHMFPRTYNFYIINDGIDKQTSLLRPLNKSHRRRISSASISSIQEGRLRRRSSVSQPTVPQRAEPQSPGRAADTADDMEIDGLAQSMSALRFVPASVMRNRGRVPQKKP</sequence>
<feature type="domain" description="C2H2-type" evidence="2">
    <location>
        <begin position="91"/>
        <end position="112"/>
    </location>
</feature>
<dbReference type="RefSeq" id="XP_056770397.1">
    <property type="nucleotide sequence ID" value="XM_056906290.1"/>
</dbReference>
<reference evidence="3" key="1">
    <citation type="submission" date="2022-12" db="EMBL/GenBank/DDBJ databases">
        <authorList>
            <person name="Petersen C."/>
        </authorList>
    </citation>
    <scope>NUCLEOTIDE SEQUENCE</scope>
    <source>
        <strain evidence="3">IBT 16125</strain>
    </source>
</reference>
<dbReference type="AlphaFoldDB" id="A0AAD6CDQ6"/>
<evidence type="ECO:0000259" key="2">
    <source>
        <dbReference type="PROSITE" id="PS00028"/>
    </source>
</evidence>
<accession>A0AAD6CDQ6</accession>